<evidence type="ECO:0000313" key="2">
    <source>
        <dbReference type="EMBL" id="PMD67950.1"/>
    </source>
</evidence>
<reference evidence="2 3" key="1">
    <citation type="submission" date="2017-05" db="EMBL/GenBank/DDBJ databases">
        <title>Lactobacillus nurukis nov., sp. nov., isolated from nuruk.</title>
        <authorList>
            <person name="Kim S.-J."/>
        </authorList>
    </citation>
    <scope>NUCLEOTIDE SEQUENCE [LARGE SCALE GENOMIC DNA]</scope>
    <source>
        <strain evidence="2 3">SYF10-1a</strain>
    </source>
</reference>
<keyword evidence="1" id="KW-1133">Transmembrane helix</keyword>
<keyword evidence="3" id="KW-1185">Reference proteome</keyword>
<proteinExistence type="predicted"/>
<protein>
    <submittedName>
        <fullName evidence="2">Uncharacterized protein</fullName>
    </submittedName>
</protein>
<feature type="transmembrane region" description="Helical" evidence="1">
    <location>
        <begin position="134"/>
        <end position="153"/>
    </location>
</feature>
<organism evidence="2 3">
    <name type="scientific">Companilactobacillus nuruki</name>
    <dbReference type="NCBI Taxonomy" id="1993540"/>
    <lineage>
        <taxon>Bacteria</taxon>
        <taxon>Bacillati</taxon>
        <taxon>Bacillota</taxon>
        <taxon>Bacilli</taxon>
        <taxon>Lactobacillales</taxon>
        <taxon>Lactobacillaceae</taxon>
        <taxon>Companilactobacillus</taxon>
    </lineage>
</organism>
<keyword evidence="1" id="KW-0812">Transmembrane</keyword>
<sequence>MNRVATNLKQTLLINSKKIYVMNYLILFITSLLYALYVAIIKTTKGIDFQELLKSSPYTSIMFIVILLNVLVGYILWINSNNFFNSKKNRSILLDLSICQLIIGNIFSFFAFVATFLSFKYFPNTKSDKKTSHLVSIVIIANIFYGLCFLLLIRLTLS</sequence>
<gene>
    <name evidence="2" type="ORF">CBP76_11945</name>
</gene>
<accession>A0A2N7ARE6</accession>
<feature type="transmembrane region" description="Helical" evidence="1">
    <location>
        <begin position="92"/>
        <end position="114"/>
    </location>
</feature>
<dbReference type="EMBL" id="NIPR01000061">
    <property type="protein sequence ID" value="PMD67950.1"/>
    <property type="molecule type" value="Genomic_DNA"/>
</dbReference>
<dbReference type="Proteomes" id="UP000235649">
    <property type="component" value="Unassembled WGS sequence"/>
</dbReference>
<dbReference type="AlphaFoldDB" id="A0A2N7ARE6"/>
<name>A0A2N7ARE6_9LACO</name>
<feature type="transmembrane region" description="Helical" evidence="1">
    <location>
        <begin position="21"/>
        <end position="41"/>
    </location>
</feature>
<evidence type="ECO:0000313" key="3">
    <source>
        <dbReference type="Proteomes" id="UP000235649"/>
    </source>
</evidence>
<evidence type="ECO:0000256" key="1">
    <source>
        <dbReference type="SAM" id="Phobius"/>
    </source>
</evidence>
<comment type="caution">
    <text evidence="2">The sequence shown here is derived from an EMBL/GenBank/DDBJ whole genome shotgun (WGS) entry which is preliminary data.</text>
</comment>
<keyword evidence="1" id="KW-0472">Membrane</keyword>
<feature type="transmembrane region" description="Helical" evidence="1">
    <location>
        <begin position="61"/>
        <end position="80"/>
    </location>
</feature>